<dbReference type="Proteomes" id="UP001224392">
    <property type="component" value="Unassembled WGS sequence"/>
</dbReference>
<sequence length="184" mass="20027">MRSLFTLLFTALVLAGCAAPGQTSQDKRAHIQTTERQVLNELYGLKPALRAQLQAAPGYAVFSNVNVKLFLASGGTGYGSVVDNRTGRRTYMKMAEVGVGLGLGIKDFRAVFVFDDAKVMERFVKYGWTFGGHVDAAAKAQDKGAAFGEEVVIDGMRVFQLTESGLALQASLKGTKYWQDYELN</sequence>
<evidence type="ECO:0000313" key="2">
    <source>
        <dbReference type="EMBL" id="GMG88487.1"/>
    </source>
</evidence>
<dbReference type="PROSITE" id="PS51257">
    <property type="entry name" value="PROKAR_LIPOPROTEIN"/>
    <property type="match status" value="1"/>
</dbReference>
<gene>
    <name evidence="2" type="ORF">MNKW57_28080</name>
</gene>
<keyword evidence="1" id="KW-0732">Signal</keyword>
<organism evidence="2 3">
    <name type="scientific">Biformimicrobium ophioploci</name>
    <dbReference type="NCBI Taxonomy" id="3036711"/>
    <lineage>
        <taxon>Bacteria</taxon>
        <taxon>Pseudomonadati</taxon>
        <taxon>Pseudomonadota</taxon>
        <taxon>Gammaproteobacteria</taxon>
        <taxon>Cellvibrionales</taxon>
        <taxon>Microbulbiferaceae</taxon>
        <taxon>Biformimicrobium</taxon>
    </lineage>
</organism>
<reference evidence="2 3" key="1">
    <citation type="submission" date="2023-04" db="EMBL/GenBank/DDBJ databases">
        <title>Marinobulbifer ophiurae gen. nov., sp. Nov., isolate from tissue of brittle star Ophioplocus japonicus.</title>
        <authorList>
            <person name="Kawano K."/>
            <person name="Sawayama S."/>
            <person name="Nakagawa S."/>
        </authorList>
    </citation>
    <scope>NUCLEOTIDE SEQUENCE [LARGE SCALE GENOMIC DNA]</scope>
    <source>
        <strain evidence="2 3">NKW57</strain>
    </source>
</reference>
<accession>A0ABQ6M2C8</accession>
<feature type="signal peptide" evidence="1">
    <location>
        <begin position="1"/>
        <end position="18"/>
    </location>
</feature>
<protein>
    <submittedName>
        <fullName evidence="2">YSC84-related protein</fullName>
    </submittedName>
</protein>
<evidence type="ECO:0000256" key="1">
    <source>
        <dbReference type="SAM" id="SignalP"/>
    </source>
</evidence>
<dbReference type="RefSeq" id="WP_285765096.1">
    <property type="nucleotide sequence ID" value="NZ_BSYJ01000006.1"/>
</dbReference>
<name>A0ABQ6M2C8_9GAMM</name>
<feature type="chain" id="PRO_5045596492" evidence="1">
    <location>
        <begin position="19"/>
        <end position="184"/>
    </location>
</feature>
<dbReference type="EMBL" id="BSYJ01000006">
    <property type="protein sequence ID" value="GMG88487.1"/>
    <property type="molecule type" value="Genomic_DNA"/>
</dbReference>
<evidence type="ECO:0000313" key="3">
    <source>
        <dbReference type="Proteomes" id="UP001224392"/>
    </source>
</evidence>
<proteinExistence type="predicted"/>
<keyword evidence="3" id="KW-1185">Reference proteome</keyword>
<comment type="caution">
    <text evidence="2">The sequence shown here is derived from an EMBL/GenBank/DDBJ whole genome shotgun (WGS) entry which is preliminary data.</text>
</comment>